<name>A0A1J1IQW4_9DIPT</name>
<dbReference type="AlphaFoldDB" id="A0A1J1IQW4"/>
<reference evidence="2 3" key="1">
    <citation type="submission" date="2015-04" db="EMBL/GenBank/DDBJ databases">
        <authorList>
            <person name="Syromyatnikov M.Y."/>
            <person name="Popov V.N."/>
        </authorList>
    </citation>
    <scope>NUCLEOTIDE SEQUENCE [LARGE SCALE GENOMIC DNA]</scope>
</reference>
<feature type="compositionally biased region" description="Basic and acidic residues" evidence="1">
    <location>
        <begin position="51"/>
        <end position="61"/>
    </location>
</feature>
<accession>A0A1J1IQW4</accession>
<dbReference type="EMBL" id="CVRI01000058">
    <property type="protein sequence ID" value="CRL02629.1"/>
    <property type="molecule type" value="Genomic_DNA"/>
</dbReference>
<dbReference type="Proteomes" id="UP000183832">
    <property type="component" value="Unassembled WGS sequence"/>
</dbReference>
<keyword evidence="3" id="KW-1185">Reference proteome</keyword>
<feature type="region of interest" description="Disordered" evidence="1">
    <location>
        <begin position="31"/>
        <end position="79"/>
    </location>
</feature>
<evidence type="ECO:0000313" key="3">
    <source>
        <dbReference type="Proteomes" id="UP000183832"/>
    </source>
</evidence>
<gene>
    <name evidence="2" type="ORF">CLUMA_CG015924</name>
</gene>
<organism evidence="2 3">
    <name type="scientific">Clunio marinus</name>
    <dbReference type="NCBI Taxonomy" id="568069"/>
    <lineage>
        <taxon>Eukaryota</taxon>
        <taxon>Metazoa</taxon>
        <taxon>Ecdysozoa</taxon>
        <taxon>Arthropoda</taxon>
        <taxon>Hexapoda</taxon>
        <taxon>Insecta</taxon>
        <taxon>Pterygota</taxon>
        <taxon>Neoptera</taxon>
        <taxon>Endopterygota</taxon>
        <taxon>Diptera</taxon>
        <taxon>Nematocera</taxon>
        <taxon>Chironomoidea</taxon>
        <taxon>Chironomidae</taxon>
        <taxon>Clunio</taxon>
    </lineage>
</organism>
<proteinExistence type="predicted"/>
<protein>
    <submittedName>
        <fullName evidence="2">CLUMA_CG015924, isoform A</fullName>
    </submittedName>
</protein>
<evidence type="ECO:0000313" key="2">
    <source>
        <dbReference type="EMBL" id="CRL02629.1"/>
    </source>
</evidence>
<feature type="compositionally biased region" description="Polar residues" evidence="1">
    <location>
        <begin position="31"/>
        <end position="47"/>
    </location>
</feature>
<evidence type="ECO:0000256" key="1">
    <source>
        <dbReference type="SAM" id="MobiDB-lite"/>
    </source>
</evidence>
<sequence length="79" mass="8747">MSKVFIISTPAVLVEWLHHSLELTSNFDAKTRVTQSPTPSTMPSNVSPFIPREDYKQDNSSKESTSSGSNRKKDSCCIA</sequence>